<dbReference type="Proteomes" id="UP000731907">
    <property type="component" value="Unassembled WGS sequence"/>
</dbReference>
<dbReference type="EMBL" id="JAAATX020000001">
    <property type="protein sequence ID" value="MBU9696229.1"/>
    <property type="molecule type" value="Genomic_DNA"/>
</dbReference>
<reference evidence="1 2" key="1">
    <citation type="submission" date="2021-06" db="EMBL/GenBank/DDBJ databases">
        <title>Rhodobacteraceae bacterium strain HSP-20.</title>
        <authorList>
            <person name="Chen W.-M."/>
        </authorList>
    </citation>
    <scope>NUCLEOTIDE SEQUENCE [LARGE SCALE GENOMIC DNA]</scope>
    <source>
        <strain evidence="1 2">HSP-20</strain>
    </source>
</reference>
<keyword evidence="2" id="KW-1185">Reference proteome</keyword>
<evidence type="ECO:0000313" key="2">
    <source>
        <dbReference type="Proteomes" id="UP000731907"/>
    </source>
</evidence>
<evidence type="ECO:0000313" key="1">
    <source>
        <dbReference type="EMBL" id="MBU9696229.1"/>
    </source>
</evidence>
<gene>
    <name evidence="1" type="ORF">GU927_000065</name>
</gene>
<protein>
    <submittedName>
        <fullName evidence="1">Glyceraldehyde-3-phosphate dehydrogenase</fullName>
    </submittedName>
</protein>
<dbReference type="RefSeq" id="WP_161760166.1">
    <property type="nucleotide sequence ID" value="NZ_JAAATX020000001.1"/>
</dbReference>
<organism evidence="1 2">
    <name type="scientific">Paragemmobacter amnigenus</name>
    <dbReference type="NCBI Taxonomy" id="2852097"/>
    <lineage>
        <taxon>Bacteria</taxon>
        <taxon>Pseudomonadati</taxon>
        <taxon>Pseudomonadota</taxon>
        <taxon>Alphaproteobacteria</taxon>
        <taxon>Rhodobacterales</taxon>
        <taxon>Paracoccaceae</taxon>
        <taxon>Paragemmobacter</taxon>
    </lineage>
</organism>
<name>A0ABS6IXI6_9RHOB</name>
<comment type="caution">
    <text evidence="1">The sequence shown here is derived from an EMBL/GenBank/DDBJ whole genome shotgun (WGS) entry which is preliminary data.</text>
</comment>
<accession>A0ABS6IXI6</accession>
<sequence length="47" mass="5201">MTDRIALALALAVIGLLVADFAVNGGEATLFLTRKLFVFVEFLAFWR</sequence>
<proteinExistence type="predicted"/>